<sequence>MAPMKRLKLKRLLAISTSQELAGQYQFENGLNLITGNDNSIGKSTLARLPYWTLGCDFLWSPEWRALDVKSLLEFSVDDIPVIATRYRNEVRLKIGSDEWKIFPKITGEYSQVFADMVEFVGRLPNKNNPHIQETPPPAYYFSAFYVDQKRGWGDAWNSFNGLAQYSNWKPRIIRSHAGYYSPEFFELDAEIAQKKFEVEERNKRAAEFSRAAAVLEGFMPAIELSATDADLDAALSEINVTLSNLRLQENDILSKLHEKREELMFASVQRKIAEAAMKDLGDDYRFAVENIPTDTLVCPLCGTLHDNSLINRAELLQDQADAATQYEVFGQQMEAAQLAIQSQEKKLSNIRDLLQDLDKRFRKLSRNSSVKNILSGLATHTVQRRAIEINTATQVESRAKQKEIRQLRAAQKDEIDLEKWNEIDAEFQAELSRLCGLLRIQLSVDVSDKNPTDFNHITESGGAADGSRLHLAYHLALYHTIQKHSNEVVSPLTFDTPNQQDQSALNYEVIHKAISQYAINGTQLILCATRSSALTPYEKIAHVINLDEKKVLSSGNYSEISSRFSQIFDQS</sequence>
<keyword evidence="1" id="KW-0175">Coiled coil</keyword>
<protein>
    <submittedName>
        <fullName evidence="2">Putative phage protein</fullName>
    </submittedName>
</protein>
<evidence type="ECO:0000313" key="4">
    <source>
        <dbReference type="EMBL" id="VFR80640.1"/>
    </source>
</evidence>
<gene>
    <name evidence="2" type="ORF">ANDA3_4239</name>
    <name evidence="3" type="ORF">DAR2_4090</name>
    <name evidence="4" type="ORF">DAR3_3771</name>
</gene>
<proteinExistence type="predicted"/>
<evidence type="ECO:0000256" key="1">
    <source>
        <dbReference type="SAM" id="Coils"/>
    </source>
</evidence>
<organism evidence="2">
    <name type="scientific">plant metagenome</name>
    <dbReference type="NCBI Taxonomy" id="1297885"/>
    <lineage>
        <taxon>unclassified sequences</taxon>
        <taxon>metagenomes</taxon>
        <taxon>organismal metagenomes</taxon>
    </lineage>
</organism>
<accession>A0A484QBL5</accession>
<name>A0A484QBL5_9ZZZZ</name>
<evidence type="ECO:0000313" key="3">
    <source>
        <dbReference type="EMBL" id="VFR60215.1"/>
    </source>
</evidence>
<evidence type="ECO:0000313" key="2">
    <source>
        <dbReference type="EMBL" id="VFR35814.1"/>
    </source>
</evidence>
<feature type="coiled-coil region" evidence="1">
    <location>
        <begin position="334"/>
        <end position="368"/>
    </location>
</feature>
<dbReference type="EMBL" id="CAADIJ010000022">
    <property type="protein sequence ID" value="VFR80640.1"/>
    <property type="molecule type" value="Genomic_DNA"/>
</dbReference>
<dbReference type="AlphaFoldDB" id="A0A484QBL5"/>
<dbReference type="EMBL" id="CAADIL010000001">
    <property type="protein sequence ID" value="VFR60215.1"/>
    <property type="molecule type" value="Genomic_DNA"/>
</dbReference>
<dbReference type="EMBL" id="CAADIC010000020">
    <property type="protein sequence ID" value="VFR35814.1"/>
    <property type="molecule type" value="Genomic_DNA"/>
</dbReference>
<reference evidence="2" key="1">
    <citation type="submission" date="2019-03" db="EMBL/GenBank/DDBJ databases">
        <authorList>
            <person name="Danneels B."/>
        </authorList>
    </citation>
    <scope>NUCLEOTIDE SEQUENCE</scope>
</reference>